<keyword evidence="1" id="KW-0732">Signal</keyword>
<reference evidence="3" key="3">
    <citation type="submission" date="2018-04" db="EMBL/GenBank/DDBJ databases">
        <authorList>
            <person name="Sheh A."/>
            <person name="Shen Z."/>
            <person name="Mannion A.J."/>
            <person name="Fox J.G."/>
        </authorList>
    </citation>
    <scope>NUCLEOTIDE SEQUENCE</scope>
    <source>
        <strain evidence="3">MIT 97-6194</strain>
    </source>
</reference>
<dbReference type="EMBL" id="QBIU01000002">
    <property type="protein sequence ID" value="MWV70290.1"/>
    <property type="molecule type" value="Genomic_DNA"/>
</dbReference>
<organism evidence="3 4">
    <name type="scientific">Helicobacter saguini</name>
    <dbReference type="NCBI Taxonomy" id="1548018"/>
    <lineage>
        <taxon>Bacteria</taxon>
        <taxon>Pseudomonadati</taxon>
        <taxon>Campylobacterota</taxon>
        <taxon>Epsilonproteobacteria</taxon>
        <taxon>Campylobacterales</taxon>
        <taxon>Helicobacteraceae</taxon>
        <taxon>Helicobacter</taxon>
    </lineage>
</organism>
<reference evidence="3 4" key="1">
    <citation type="journal article" date="2014" name="Genome Announc.">
        <title>Draft genome sequences of eight enterohepatic helicobacter species isolated from both laboratory and wild rodents.</title>
        <authorList>
            <person name="Sheh A."/>
            <person name="Shen Z."/>
            <person name="Fox J.G."/>
        </authorList>
    </citation>
    <scope>NUCLEOTIDE SEQUENCE [LARGE SCALE GENOMIC DNA]</scope>
    <source>
        <strain evidence="3 4">MIT 97-6194</strain>
    </source>
</reference>
<dbReference type="OrthoDB" id="5328600at2"/>
<evidence type="ECO:0000313" key="2">
    <source>
        <dbReference type="EMBL" id="MWV70290.1"/>
    </source>
</evidence>
<dbReference type="AlphaFoldDB" id="A0A347VQ45"/>
<proteinExistence type="predicted"/>
<feature type="chain" id="PRO_5036063091" evidence="1">
    <location>
        <begin position="24"/>
        <end position="286"/>
    </location>
</feature>
<gene>
    <name evidence="2" type="ORF">DCO61_09820</name>
    <name evidence="3" type="ORF">LS64_002475</name>
</gene>
<sequence length="286" mass="33509">MKKILKSIILLSFIAINFLTLNAESEKKSNFKKAYNYIYKTLQRLYIDEDSLNLTPKCDITWQENFCKGDFMCYSTKCAYNTQTKDLYALALVTHLDSLQDSNDKELKEVMPRVKEMIEFGLPTDNFKHDFSFTNSNNTLCKYYVWQKDIKELELNISGCNENIDVVYTFIEERQNSDALGFYKKILKEHIAFLESKKPRNSALINRIKELINFGLPKDYKKHDFSFKDSNNAVCKYYVWRKNKTTLEVNLTGCQKGVDILYTFNNDEKNLNGTIEIYSILDSKVN</sequence>
<evidence type="ECO:0000313" key="4">
    <source>
        <dbReference type="Proteomes" id="UP000029714"/>
    </source>
</evidence>
<feature type="signal peptide" evidence="1">
    <location>
        <begin position="1"/>
        <end position="23"/>
    </location>
</feature>
<dbReference type="EMBL" id="JRMP02000003">
    <property type="protein sequence ID" value="TLD95246.1"/>
    <property type="molecule type" value="Genomic_DNA"/>
</dbReference>
<dbReference type="RefSeq" id="WP_034573249.1">
    <property type="nucleotide sequence ID" value="NZ_JRMP02000003.1"/>
</dbReference>
<evidence type="ECO:0000313" key="5">
    <source>
        <dbReference type="Proteomes" id="UP000477070"/>
    </source>
</evidence>
<comment type="caution">
    <text evidence="3">The sequence shown here is derived from an EMBL/GenBank/DDBJ whole genome shotgun (WGS) entry which is preliminary data.</text>
</comment>
<protein>
    <submittedName>
        <fullName evidence="3">Uncharacterized protein</fullName>
    </submittedName>
</protein>
<dbReference type="Proteomes" id="UP000477070">
    <property type="component" value="Unassembled WGS sequence"/>
</dbReference>
<accession>A0A347VQ45</accession>
<dbReference type="Proteomes" id="UP000029714">
    <property type="component" value="Unassembled WGS sequence"/>
</dbReference>
<evidence type="ECO:0000313" key="3">
    <source>
        <dbReference type="EMBL" id="TLD95246.1"/>
    </source>
</evidence>
<reference evidence="3 4" key="2">
    <citation type="journal article" date="2016" name="Infect. Immun.">
        <title>Helicobacter saguini, a Novel Helicobacter Isolated from Cotton-Top Tamarins with Ulcerative Colitis, Has Proinflammatory Properties and Induces Typhlocolitis and Dysplasia in Gnotobiotic IL-10-/- Mice.</title>
        <authorList>
            <person name="Shen Z."/>
            <person name="Mannion A."/>
            <person name="Whary M.T."/>
            <person name="Muthupalani S."/>
            <person name="Sheh A."/>
            <person name="Feng Y."/>
            <person name="Gong G."/>
            <person name="Vandamme P."/>
            <person name="Holcombe H.R."/>
            <person name="Paster B.J."/>
            <person name="Fox J.G."/>
        </authorList>
    </citation>
    <scope>NUCLEOTIDE SEQUENCE [LARGE SCALE GENOMIC DNA]</scope>
    <source>
        <strain evidence="3 4">MIT 97-6194</strain>
    </source>
</reference>
<reference evidence="2 5" key="4">
    <citation type="submission" date="2019-12" db="EMBL/GenBank/DDBJ databases">
        <title>Multi-Generational Helicobacter saguini Isolates.</title>
        <authorList>
            <person name="Mannion A."/>
            <person name="Shen Z."/>
            <person name="Fox J.G."/>
        </authorList>
    </citation>
    <scope>NUCLEOTIDE SEQUENCE [LARGE SCALE GENOMIC DNA]</scope>
    <source>
        <strain evidence="2">16-048</strain>
        <strain evidence="5">16-048 (F4)</strain>
    </source>
</reference>
<name>A0A347VQ45_9HELI</name>
<keyword evidence="4" id="KW-1185">Reference proteome</keyword>
<evidence type="ECO:0000256" key="1">
    <source>
        <dbReference type="SAM" id="SignalP"/>
    </source>
</evidence>